<keyword evidence="1" id="KW-0472">Membrane</keyword>
<keyword evidence="1" id="KW-0812">Transmembrane</keyword>
<evidence type="ECO:0000256" key="1">
    <source>
        <dbReference type="SAM" id="Phobius"/>
    </source>
</evidence>
<feature type="transmembrane region" description="Helical" evidence="1">
    <location>
        <begin position="115"/>
        <end position="132"/>
    </location>
</feature>
<proteinExistence type="predicted"/>
<name>A0A847VCK1_9BACT</name>
<dbReference type="AlphaFoldDB" id="A0A847VCK1"/>
<sequence length="209" mass="24566">MCNTKEQTYWILFIIILSFHIVVLSLCLLSGLKLLDLSVIGITDYVFRYIRRIFLGTTFLTTLFLIYIKKDYKKDILKTEILFSFSLPPFLDTLGNFCGWYDINNILKFLWYDDIVHFLVPIFISFGFYRYFQRIKRLSMKLSLLLSATLTLTLSSLWEIYEYWSDRLTGTEMVKGGLDDTILDLSMGLLGVFLFSLYIFFVKGKSLKD</sequence>
<feature type="transmembrane region" description="Helical" evidence="1">
    <location>
        <begin position="9"/>
        <end position="32"/>
    </location>
</feature>
<comment type="caution">
    <text evidence="2">The sequence shown here is derived from an EMBL/GenBank/DDBJ whole genome shotgun (WGS) entry which is preliminary data.</text>
</comment>
<dbReference type="Proteomes" id="UP000564033">
    <property type="component" value="Unassembled WGS sequence"/>
</dbReference>
<feature type="transmembrane region" description="Helical" evidence="1">
    <location>
        <begin position="144"/>
        <end position="161"/>
    </location>
</feature>
<feature type="transmembrane region" description="Helical" evidence="1">
    <location>
        <begin position="181"/>
        <end position="201"/>
    </location>
</feature>
<dbReference type="Pfam" id="PF09997">
    <property type="entry name" value="DUF2238"/>
    <property type="match status" value="1"/>
</dbReference>
<dbReference type="EMBL" id="JAAZIL010000010">
    <property type="protein sequence ID" value="NLZ24190.1"/>
    <property type="molecule type" value="Genomic_DNA"/>
</dbReference>
<keyword evidence="1" id="KW-1133">Transmembrane helix</keyword>
<evidence type="ECO:0000313" key="3">
    <source>
        <dbReference type="Proteomes" id="UP000564033"/>
    </source>
</evidence>
<protein>
    <submittedName>
        <fullName evidence="2">DUF2238 domain-containing protein</fullName>
    </submittedName>
</protein>
<feature type="transmembrane region" description="Helical" evidence="1">
    <location>
        <begin position="52"/>
        <end position="69"/>
    </location>
</feature>
<reference evidence="2 3" key="1">
    <citation type="journal article" date="2020" name="Biotechnol. Biofuels">
        <title>New insights from the biogas microbiome by comprehensive genome-resolved metagenomics of nearly 1600 species originating from multiple anaerobic digesters.</title>
        <authorList>
            <person name="Campanaro S."/>
            <person name="Treu L."/>
            <person name="Rodriguez-R L.M."/>
            <person name="Kovalovszki A."/>
            <person name="Ziels R.M."/>
            <person name="Maus I."/>
            <person name="Zhu X."/>
            <person name="Kougias P.G."/>
            <person name="Basile A."/>
            <person name="Luo G."/>
            <person name="Schluter A."/>
            <person name="Konstantinidis K.T."/>
            <person name="Angelidaki I."/>
        </authorList>
    </citation>
    <scope>NUCLEOTIDE SEQUENCE [LARGE SCALE GENOMIC DNA]</scope>
    <source>
        <strain evidence="2">AS19jrsBPTG_9</strain>
    </source>
</reference>
<gene>
    <name evidence="2" type="ORF">GX888_00355</name>
</gene>
<dbReference type="InterPro" id="IPR014509">
    <property type="entry name" value="YjdF-like"/>
</dbReference>
<evidence type="ECO:0000313" key="2">
    <source>
        <dbReference type="EMBL" id="NLZ24190.1"/>
    </source>
</evidence>
<organism evidence="2 3">
    <name type="scientific">Candidatus Dojkabacteria bacterium</name>
    <dbReference type="NCBI Taxonomy" id="2099670"/>
    <lineage>
        <taxon>Bacteria</taxon>
        <taxon>Candidatus Dojkabacteria</taxon>
    </lineage>
</organism>
<accession>A0A847VCK1</accession>
<feature type="transmembrane region" description="Helical" evidence="1">
    <location>
        <begin position="81"/>
        <end position="103"/>
    </location>
</feature>